<dbReference type="Proteomes" id="UP000636960">
    <property type="component" value="Unassembled WGS sequence"/>
</dbReference>
<reference evidence="1" key="1">
    <citation type="submission" date="2021-01" db="EMBL/GenBank/DDBJ databases">
        <title>Whole genome shotgun sequence of Actinoplanes rishiriensis NBRC 108556.</title>
        <authorList>
            <person name="Komaki H."/>
            <person name="Tamura T."/>
        </authorList>
    </citation>
    <scope>NUCLEOTIDE SEQUENCE</scope>
    <source>
        <strain evidence="1">NBRC 108556</strain>
    </source>
</reference>
<sequence length="65" mass="6738">MSNAVSRVSTGSTYASMAEMRAHHAQLVSDIRAGADPLVIAADKAKVAAATHQLTIVAGRLDVYA</sequence>
<name>A0A919K950_9ACTN</name>
<dbReference type="EMBL" id="BOMV01000094">
    <property type="protein sequence ID" value="GIF00940.1"/>
    <property type="molecule type" value="Genomic_DNA"/>
</dbReference>
<dbReference type="AlphaFoldDB" id="A0A919K950"/>
<gene>
    <name evidence="1" type="ORF">Ari01nite_84040</name>
</gene>
<keyword evidence="2" id="KW-1185">Reference proteome</keyword>
<evidence type="ECO:0000313" key="1">
    <source>
        <dbReference type="EMBL" id="GIF00940.1"/>
    </source>
</evidence>
<evidence type="ECO:0000313" key="2">
    <source>
        <dbReference type="Proteomes" id="UP000636960"/>
    </source>
</evidence>
<accession>A0A919K950</accession>
<comment type="caution">
    <text evidence="1">The sequence shown here is derived from an EMBL/GenBank/DDBJ whole genome shotgun (WGS) entry which is preliminary data.</text>
</comment>
<organism evidence="1 2">
    <name type="scientific">Paractinoplanes rishiriensis</name>
    <dbReference type="NCBI Taxonomy" id="1050105"/>
    <lineage>
        <taxon>Bacteria</taxon>
        <taxon>Bacillati</taxon>
        <taxon>Actinomycetota</taxon>
        <taxon>Actinomycetes</taxon>
        <taxon>Micromonosporales</taxon>
        <taxon>Micromonosporaceae</taxon>
        <taxon>Paractinoplanes</taxon>
    </lineage>
</organism>
<proteinExistence type="predicted"/>
<protein>
    <submittedName>
        <fullName evidence="1">Uncharacterized protein</fullName>
    </submittedName>
</protein>
<dbReference type="RefSeq" id="WP_203789243.1">
    <property type="nucleotide sequence ID" value="NZ_BOMV01000094.1"/>
</dbReference>